<evidence type="ECO:0000313" key="3">
    <source>
        <dbReference type="Proteomes" id="UP000063699"/>
    </source>
</evidence>
<dbReference type="Proteomes" id="UP000063699">
    <property type="component" value="Chromosome"/>
</dbReference>
<dbReference type="STRING" id="860235.AOZ06_37955"/>
<feature type="transmembrane region" description="Helical" evidence="1">
    <location>
        <begin position="235"/>
        <end position="255"/>
    </location>
</feature>
<protein>
    <submittedName>
        <fullName evidence="2">Uncharacterized protein</fullName>
    </submittedName>
</protein>
<keyword evidence="1" id="KW-0812">Transmembrane</keyword>
<dbReference type="RefSeq" id="WP_054293783.1">
    <property type="nucleotide sequence ID" value="NZ_CP012752.1"/>
</dbReference>
<dbReference type="OrthoDB" id="3666164at2"/>
<sequence>MRRYLRPQTDVPAIDDWSTALILNENRAMAPIVFCVWVVLTATALGIAIFLPGSAGNIATVVVLGLVCVLTSLNLLNVVVESRPARQGRLDAPWRRCSATVAVLDDDDWFQRLLVFDEPETLLLRGTALDGALDLVLDQQEVFLCGPDEKDRVIIRVPGLCQLYHAEVDPSLSAAEVRPMEREPYTSTRPLDDPAVAHASRYFRWGTRQWIWPVIFGGLGCVLTGLSIWPLSIAGLVTGGLMLLVAGFTTTLTMLTPLYREAVAGLESAEQWTTVPFTLFPWEPAQEVAGLAQLPGGGMALVVFPFPDSVLIANIADTGTLWFAGSLTKQAVAVGIPRISVLTLAVVQRDRDKPEDKPQPWLLRGNEPSLRRIPVLNR</sequence>
<accession>A0A0N7F4N0</accession>
<evidence type="ECO:0000256" key="1">
    <source>
        <dbReference type="SAM" id="Phobius"/>
    </source>
</evidence>
<feature type="transmembrane region" description="Helical" evidence="1">
    <location>
        <begin position="58"/>
        <end position="80"/>
    </location>
</feature>
<keyword evidence="1" id="KW-1133">Transmembrane helix</keyword>
<reference evidence="2 3" key="1">
    <citation type="submission" date="2015-07" db="EMBL/GenBank/DDBJ databases">
        <title>Genome sequencing of Kibdelosporangium phytohabitans.</title>
        <authorList>
            <person name="Qin S."/>
            <person name="Xing K."/>
        </authorList>
    </citation>
    <scope>NUCLEOTIDE SEQUENCE [LARGE SCALE GENOMIC DNA]</scope>
    <source>
        <strain evidence="2 3">KLBMP1111</strain>
    </source>
</reference>
<name>A0A0N7F4N0_9PSEU</name>
<dbReference type="KEGG" id="kphy:AOZ06_37955"/>
<feature type="transmembrane region" description="Helical" evidence="1">
    <location>
        <begin position="210"/>
        <end position="229"/>
    </location>
</feature>
<dbReference type="AlphaFoldDB" id="A0A0N7F4N0"/>
<organism evidence="2 3">
    <name type="scientific">Kibdelosporangium phytohabitans</name>
    <dbReference type="NCBI Taxonomy" id="860235"/>
    <lineage>
        <taxon>Bacteria</taxon>
        <taxon>Bacillati</taxon>
        <taxon>Actinomycetota</taxon>
        <taxon>Actinomycetes</taxon>
        <taxon>Pseudonocardiales</taxon>
        <taxon>Pseudonocardiaceae</taxon>
        <taxon>Kibdelosporangium</taxon>
    </lineage>
</organism>
<gene>
    <name evidence="2" type="ORF">AOZ06_37955</name>
</gene>
<keyword evidence="1" id="KW-0472">Membrane</keyword>
<dbReference type="EMBL" id="CP012752">
    <property type="protein sequence ID" value="ALG11887.1"/>
    <property type="molecule type" value="Genomic_DNA"/>
</dbReference>
<keyword evidence="3" id="KW-1185">Reference proteome</keyword>
<evidence type="ECO:0000313" key="2">
    <source>
        <dbReference type="EMBL" id="ALG11887.1"/>
    </source>
</evidence>
<proteinExistence type="predicted"/>
<feature type="transmembrane region" description="Helical" evidence="1">
    <location>
        <begin position="32"/>
        <end position="52"/>
    </location>
</feature>